<gene>
    <name evidence="11" type="ORF">K8W24_08275</name>
</gene>
<feature type="region of interest" description="Disordered" evidence="8">
    <location>
        <begin position="1"/>
        <end position="47"/>
    </location>
</feature>
<keyword evidence="5 9" id="KW-0812">Transmembrane</keyword>
<dbReference type="GO" id="GO:0042910">
    <property type="term" value="F:xenobiotic transmembrane transporter activity"/>
    <property type="evidence" value="ECO:0007669"/>
    <property type="project" value="InterPro"/>
</dbReference>
<organism evidence="11 12">
    <name type="scientific">Brachybacterium paraconglomeratum</name>
    <dbReference type="NCBI Taxonomy" id="173362"/>
    <lineage>
        <taxon>Bacteria</taxon>
        <taxon>Bacillati</taxon>
        <taxon>Actinomycetota</taxon>
        <taxon>Actinomycetes</taxon>
        <taxon>Micrococcales</taxon>
        <taxon>Dermabacteraceae</taxon>
        <taxon>Brachybacterium</taxon>
    </lineage>
</organism>
<protein>
    <submittedName>
        <fullName evidence="11">Bcr/CflA family efflux MFS transporter</fullName>
    </submittedName>
</protein>
<evidence type="ECO:0000256" key="9">
    <source>
        <dbReference type="SAM" id="Phobius"/>
    </source>
</evidence>
<dbReference type="InterPro" id="IPR020846">
    <property type="entry name" value="MFS_dom"/>
</dbReference>
<feature type="transmembrane region" description="Helical" evidence="9">
    <location>
        <begin position="211"/>
        <end position="236"/>
    </location>
</feature>
<accession>A0A921KQL5</accession>
<feature type="transmembrane region" description="Helical" evidence="9">
    <location>
        <begin position="360"/>
        <end position="379"/>
    </location>
</feature>
<dbReference type="InterPro" id="IPR011701">
    <property type="entry name" value="MFS"/>
</dbReference>
<keyword evidence="7 9" id="KW-0472">Membrane</keyword>
<dbReference type="EMBL" id="DYWO01000242">
    <property type="protein sequence ID" value="HJF49780.1"/>
    <property type="molecule type" value="Genomic_DNA"/>
</dbReference>
<evidence type="ECO:0000256" key="8">
    <source>
        <dbReference type="SAM" id="MobiDB-lite"/>
    </source>
</evidence>
<comment type="caution">
    <text evidence="11">The sequence shown here is derived from an EMBL/GenBank/DDBJ whole genome shotgun (WGS) entry which is preliminary data.</text>
</comment>
<keyword evidence="4" id="KW-1003">Cell membrane</keyword>
<evidence type="ECO:0000256" key="3">
    <source>
        <dbReference type="ARBA" id="ARBA00022448"/>
    </source>
</evidence>
<dbReference type="AlphaFoldDB" id="A0A921KQL5"/>
<dbReference type="Gene3D" id="1.20.1720.10">
    <property type="entry name" value="Multidrug resistance protein D"/>
    <property type="match status" value="1"/>
</dbReference>
<feature type="transmembrane region" description="Helical" evidence="9">
    <location>
        <begin position="329"/>
        <end position="348"/>
    </location>
</feature>
<comment type="similarity">
    <text evidence="2">Belongs to the major facilitator superfamily. Bcr/CmlA family.</text>
</comment>
<evidence type="ECO:0000256" key="6">
    <source>
        <dbReference type="ARBA" id="ARBA00022989"/>
    </source>
</evidence>
<evidence type="ECO:0000256" key="5">
    <source>
        <dbReference type="ARBA" id="ARBA00022692"/>
    </source>
</evidence>
<dbReference type="GO" id="GO:1990961">
    <property type="term" value="P:xenobiotic detoxification by transmembrane export across the plasma membrane"/>
    <property type="evidence" value="ECO:0007669"/>
    <property type="project" value="InterPro"/>
</dbReference>
<keyword evidence="6 9" id="KW-1133">Transmembrane helix</keyword>
<evidence type="ECO:0000256" key="2">
    <source>
        <dbReference type="ARBA" id="ARBA00006236"/>
    </source>
</evidence>
<feature type="domain" description="Major facilitator superfamily (MFS) profile" evidence="10">
    <location>
        <begin position="87"/>
        <end position="470"/>
    </location>
</feature>
<evidence type="ECO:0000256" key="1">
    <source>
        <dbReference type="ARBA" id="ARBA00004651"/>
    </source>
</evidence>
<dbReference type="PROSITE" id="PS50850">
    <property type="entry name" value="MFS"/>
    <property type="match status" value="1"/>
</dbReference>
<dbReference type="CDD" id="cd17320">
    <property type="entry name" value="MFS_MdfA_MDR_like"/>
    <property type="match status" value="1"/>
</dbReference>
<evidence type="ECO:0000256" key="7">
    <source>
        <dbReference type="ARBA" id="ARBA00023136"/>
    </source>
</evidence>
<dbReference type="PROSITE" id="PS00216">
    <property type="entry name" value="SUGAR_TRANSPORT_1"/>
    <property type="match status" value="1"/>
</dbReference>
<feature type="compositionally biased region" description="Low complexity" evidence="8">
    <location>
        <begin position="21"/>
        <end position="47"/>
    </location>
</feature>
<evidence type="ECO:0000256" key="4">
    <source>
        <dbReference type="ARBA" id="ARBA00022475"/>
    </source>
</evidence>
<evidence type="ECO:0000313" key="11">
    <source>
        <dbReference type="EMBL" id="HJF49780.1"/>
    </source>
</evidence>
<dbReference type="InterPro" id="IPR036259">
    <property type="entry name" value="MFS_trans_sf"/>
</dbReference>
<evidence type="ECO:0000259" key="10">
    <source>
        <dbReference type="PROSITE" id="PS50850"/>
    </source>
</evidence>
<feature type="compositionally biased region" description="Basic and acidic residues" evidence="8">
    <location>
        <begin position="7"/>
        <end position="19"/>
    </location>
</feature>
<feature type="transmembrane region" description="Helical" evidence="9">
    <location>
        <begin position="83"/>
        <end position="102"/>
    </location>
</feature>
<name>A0A921KQL5_9MICO</name>
<feature type="transmembrane region" description="Helical" evidence="9">
    <location>
        <begin position="447"/>
        <end position="468"/>
    </location>
</feature>
<dbReference type="InterPro" id="IPR005829">
    <property type="entry name" value="Sugar_transporter_CS"/>
</dbReference>
<dbReference type="Proteomes" id="UP000775129">
    <property type="component" value="Unassembled WGS sequence"/>
</dbReference>
<keyword evidence="3" id="KW-0813">Transport</keyword>
<dbReference type="GO" id="GO:0005886">
    <property type="term" value="C:plasma membrane"/>
    <property type="evidence" value="ECO:0007669"/>
    <property type="project" value="UniProtKB-SubCell"/>
</dbReference>
<dbReference type="PANTHER" id="PTHR23502">
    <property type="entry name" value="MAJOR FACILITATOR SUPERFAMILY"/>
    <property type="match status" value="1"/>
</dbReference>
<dbReference type="InterPro" id="IPR004812">
    <property type="entry name" value="Efflux_drug-R_Bcr/CmlA"/>
</dbReference>
<feature type="transmembrane region" description="Helical" evidence="9">
    <location>
        <begin position="178"/>
        <end position="199"/>
    </location>
</feature>
<sequence length="482" mass="50216">MAPAADDIPREDPAQDPRSEPTTSTGPVPTSTGPVPTSTGSVPTVTGSIPTITGAIPVLEDPADHELAHLPDEEQLSRTRAKVTVMVIVVLTTLSAIGPLATDMYIPAFPEVAGELGTTASRMQLTITAFFLGTASGQIVAGPLSDRMGRRGPLLIGIILCLLASIGCALAPSVEVLLVLRVLQGIGGGFGMVLGRAVLIDMTDGPELFRIMNIMQGVGGVAPIVAPLLGGIILVFGQWREIFVVIAVMSLISLLGVLFLIPESLPVSRRHSGGFRTFLRNCRTLLGRRIFVAYMLVNAFSAFALMAYVSASSFVVQEMLGFSSSEYSVSFAINSMGMMAMSLLSARLTRTIHPRRLIRVGLIVVSLASFSLLIGSLFLDTPAWIVLPAFFFTVAPQGMIFGNGGALASDQAREFAGTGSAMLGLGFSFAASIAAPLVGVAGTHSSLPMAIAMVCGVLISGAFFVMAGRGSGADTSRMPGEA</sequence>
<comment type="subcellular location">
    <subcellularLocation>
        <location evidence="1">Cell membrane</location>
        <topology evidence="1">Multi-pass membrane protein</topology>
    </subcellularLocation>
</comment>
<feature type="transmembrane region" description="Helical" evidence="9">
    <location>
        <begin position="122"/>
        <end position="141"/>
    </location>
</feature>
<reference evidence="11" key="2">
    <citation type="submission" date="2021-09" db="EMBL/GenBank/DDBJ databases">
        <authorList>
            <person name="Gilroy R."/>
        </authorList>
    </citation>
    <scope>NUCLEOTIDE SEQUENCE</scope>
    <source>
        <strain evidence="11">1647</strain>
    </source>
</reference>
<proteinExistence type="inferred from homology"/>
<reference evidence="11" key="1">
    <citation type="journal article" date="2021" name="PeerJ">
        <title>Extensive microbial diversity within the chicken gut microbiome revealed by metagenomics and culture.</title>
        <authorList>
            <person name="Gilroy R."/>
            <person name="Ravi A."/>
            <person name="Getino M."/>
            <person name="Pursley I."/>
            <person name="Horton D.L."/>
            <person name="Alikhan N.F."/>
            <person name="Baker D."/>
            <person name="Gharbi K."/>
            <person name="Hall N."/>
            <person name="Watson M."/>
            <person name="Adriaenssens E.M."/>
            <person name="Foster-Nyarko E."/>
            <person name="Jarju S."/>
            <person name="Secka A."/>
            <person name="Antonio M."/>
            <person name="Oren A."/>
            <person name="Chaudhuri R.R."/>
            <person name="La Ragione R."/>
            <person name="Hildebrand F."/>
            <person name="Pallen M.J."/>
        </authorList>
    </citation>
    <scope>NUCLEOTIDE SEQUENCE</scope>
    <source>
        <strain evidence="11">1647</strain>
    </source>
</reference>
<feature type="transmembrane region" description="Helical" evidence="9">
    <location>
        <begin position="290"/>
        <end position="309"/>
    </location>
</feature>
<dbReference type="SUPFAM" id="SSF103473">
    <property type="entry name" value="MFS general substrate transporter"/>
    <property type="match status" value="1"/>
</dbReference>
<feature type="transmembrane region" description="Helical" evidence="9">
    <location>
        <begin position="420"/>
        <end position="441"/>
    </location>
</feature>
<evidence type="ECO:0000313" key="12">
    <source>
        <dbReference type="Proteomes" id="UP000775129"/>
    </source>
</evidence>
<dbReference type="NCBIfam" id="TIGR00710">
    <property type="entry name" value="efflux_Bcr_CflA"/>
    <property type="match status" value="1"/>
</dbReference>
<dbReference type="PANTHER" id="PTHR23502:SF132">
    <property type="entry name" value="POLYAMINE TRANSPORTER 2-RELATED"/>
    <property type="match status" value="1"/>
</dbReference>
<feature type="transmembrane region" description="Helical" evidence="9">
    <location>
        <begin position="242"/>
        <end position="261"/>
    </location>
</feature>
<feature type="transmembrane region" description="Helical" evidence="9">
    <location>
        <begin position="385"/>
        <end position="408"/>
    </location>
</feature>
<feature type="transmembrane region" description="Helical" evidence="9">
    <location>
        <begin position="153"/>
        <end position="172"/>
    </location>
</feature>
<dbReference type="Pfam" id="PF07690">
    <property type="entry name" value="MFS_1"/>
    <property type="match status" value="1"/>
</dbReference>